<evidence type="ECO:0000313" key="1">
    <source>
        <dbReference type="EMBL" id="MEQ2260250.1"/>
    </source>
</evidence>
<dbReference type="EMBL" id="JAHRIM010010338">
    <property type="protein sequence ID" value="MEQ2260250.1"/>
    <property type="molecule type" value="Genomic_DNA"/>
</dbReference>
<keyword evidence="2" id="KW-1185">Reference proteome</keyword>
<protein>
    <submittedName>
        <fullName evidence="1">Uncharacterized protein</fullName>
    </submittedName>
</protein>
<accession>A0ABV0VSQ8</accession>
<gene>
    <name evidence="1" type="ORF">XENORESO_010563</name>
</gene>
<dbReference type="Proteomes" id="UP001444071">
    <property type="component" value="Unassembled WGS sequence"/>
</dbReference>
<evidence type="ECO:0000313" key="2">
    <source>
        <dbReference type="Proteomes" id="UP001444071"/>
    </source>
</evidence>
<organism evidence="1 2">
    <name type="scientific">Xenotaenia resolanae</name>
    <dbReference type="NCBI Taxonomy" id="208358"/>
    <lineage>
        <taxon>Eukaryota</taxon>
        <taxon>Metazoa</taxon>
        <taxon>Chordata</taxon>
        <taxon>Craniata</taxon>
        <taxon>Vertebrata</taxon>
        <taxon>Euteleostomi</taxon>
        <taxon>Actinopterygii</taxon>
        <taxon>Neopterygii</taxon>
        <taxon>Teleostei</taxon>
        <taxon>Neoteleostei</taxon>
        <taxon>Acanthomorphata</taxon>
        <taxon>Ovalentaria</taxon>
        <taxon>Atherinomorphae</taxon>
        <taxon>Cyprinodontiformes</taxon>
        <taxon>Goodeidae</taxon>
        <taxon>Xenotaenia</taxon>
    </lineage>
</organism>
<sequence length="114" mass="12016">MCAVGPAAQWDTSVVRLPYQFGSAPPRPVLKSKSVLKPARWNLPSQIHCGGYVVKPPPGLSSSNSWLRGGETSASAPVPERSSWMALRCGSSGGNIPEMKCGSSDGTCREAITE</sequence>
<comment type="caution">
    <text evidence="1">The sequence shown here is derived from an EMBL/GenBank/DDBJ whole genome shotgun (WGS) entry which is preliminary data.</text>
</comment>
<name>A0ABV0VSQ8_9TELE</name>
<reference evidence="1 2" key="1">
    <citation type="submission" date="2021-06" db="EMBL/GenBank/DDBJ databases">
        <authorList>
            <person name="Palmer J.M."/>
        </authorList>
    </citation>
    <scope>NUCLEOTIDE SEQUENCE [LARGE SCALE GENOMIC DNA]</scope>
    <source>
        <strain evidence="1 2">XR_2019</strain>
        <tissue evidence="1">Muscle</tissue>
    </source>
</reference>
<proteinExistence type="predicted"/>